<gene>
    <name evidence="2" type="ORF">BIU88_10140</name>
</gene>
<evidence type="ECO:0000313" key="2">
    <source>
        <dbReference type="EMBL" id="AOS84459.1"/>
    </source>
</evidence>
<dbReference type="Proteomes" id="UP000095185">
    <property type="component" value="Chromosome"/>
</dbReference>
<dbReference type="RefSeq" id="WP_069810651.1">
    <property type="nucleotide sequence ID" value="NZ_CP017305.1"/>
</dbReference>
<evidence type="ECO:0000259" key="1">
    <source>
        <dbReference type="Pfam" id="PF10047"/>
    </source>
</evidence>
<organism evidence="2 3">
    <name type="scientific">Chlorobaculum limnaeum</name>
    <dbReference type="NCBI Taxonomy" id="274537"/>
    <lineage>
        <taxon>Bacteria</taxon>
        <taxon>Pseudomonadati</taxon>
        <taxon>Chlorobiota</taxon>
        <taxon>Chlorobiia</taxon>
        <taxon>Chlorobiales</taxon>
        <taxon>Chlorobiaceae</taxon>
        <taxon>Chlorobaculum</taxon>
    </lineage>
</organism>
<protein>
    <recommendedName>
        <fullName evidence="1">DUF2281 domain-containing protein</fullName>
    </recommendedName>
</protein>
<name>A0A1D8D9B0_CHLLM</name>
<dbReference type="InterPro" id="IPR018739">
    <property type="entry name" value="DUF2281"/>
</dbReference>
<reference evidence="2" key="1">
    <citation type="submission" date="2016-09" db="EMBL/GenBank/DDBJ databases">
        <title>Genome sequence of Chlorobaculum limnaeum.</title>
        <authorList>
            <person name="Liu Z."/>
            <person name="Tank M."/>
            <person name="Bryant D.A."/>
        </authorList>
    </citation>
    <scope>NUCLEOTIDE SEQUENCE [LARGE SCALE GENOMIC DNA]</scope>
    <source>
        <strain evidence="2">DSM 1677</strain>
    </source>
</reference>
<sequence>MNTAEKIYKTVQGLPEPMLHEVLDFVEFLQKKNRRRTSPSKSQSETDEYFANPLVIEAIERGMEDVNAGRVTKIADPKNVWESIQ</sequence>
<dbReference type="EMBL" id="CP017305">
    <property type="protein sequence ID" value="AOS84459.1"/>
    <property type="molecule type" value="Genomic_DNA"/>
</dbReference>
<dbReference type="AlphaFoldDB" id="A0A1D8D9B0"/>
<dbReference type="OrthoDB" id="827255at2"/>
<dbReference type="STRING" id="274537.BIU88_10140"/>
<feature type="domain" description="DUF2281" evidence="1">
    <location>
        <begin position="6"/>
        <end position="41"/>
    </location>
</feature>
<evidence type="ECO:0000313" key="3">
    <source>
        <dbReference type="Proteomes" id="UP000095185"/>
    </source>
</evidence>
<proteinExistence type="predicted"/>
<dbReference type="Pfam" id="PF10047">
    <property type="entry name" value="DUF2281"/>
    <property type="match status" value="1"/>
</dbReference>
<accession>A0A1D8D9B0</accession>
<dbReference type="KEGG" id="clz:BIU88_10140"/>
<keyword evidence="3" id="KW-1185">Reference proteome</keyword>